<keyword evidence="2" id="KW-0812">Transmembrane</keyword>
<dbReference type="InterPro" id="IPR016130">
    <property type="entry name" value="Tyr_Pase_AS"/>
</dbReference>
<dbReference type="SMART" id="SM00404">
    <property type="entry name" value="PTPc_motif"/>
    <property type="match status" value="1"/>
</dbReference>
<dbReference type="EMBL" id="UYJE01007007">
    <property type="protein sequence ID" value="VDI50985.1"/>
    <property type="molecule type" value="Genomic_DNA"/>
</dbReference>
<keyword evidence="6" id="KW-1185">Reference proteome</keyword>
<organism evidence="5 6">
    <name type="scientific">Mytilus galloprovincialis</name>
    <name type="common">Mediterranean mussel</name>
    <dbReference type="NCBI Taxonomy" id="29158"/>
    <lineage>
        <taxon>Eukaryota</taxon>
        <taxon>Metazoa</taxon>
        <taxon>Spiralia</taxon>
        <taxon>Lophotrochozoa</taxon>
        <taxon>Mollusca</taxon>
        <taxon>Bivalvia</taxon>
        <taxon>Autobranchia</taxon>
        <taxon>Pteriomorphia</taxon>
        <taxon>Mytilida</taxon>
        <taxon>Mytiloidea</taxon>
        <taxon>Mytilidae</taxon>
        <taxon>Mytilinae</taxon>
        <taxon>Mytilus</taxon>
    </lineage>
</organism>
<evidence type="ECO:0000259" key="4">
    <source>
        <dbReference type="PROSITE" id="PS50056"/>
    </source>
</evidence>
<proteinExistence type="predicted"/>
<dbReference type="GO" id="GO:0004725">
    <property type="term" value="F:protein tyrosine phosphatase activity"/>
    <property type="evidence" value="ECO:0007669"/>
    <property type="project" value="UniProtKB-EC"/>
</dbReference>
<feature type="domain" description="Tyrosine specific protein phosphatases" evidence="4">
    <location>
        <begin position="256"/>
        <end position="333"/>
    </location>
</feature>
<sequence length="719" mass="81914">MTVSVGSDKQEDTNGATIGGIIAAIIGVILIILAVCIIYKRKSKSTIDKYSDKSKSSQRTTFNKKSESSNEHEYVNAAITSDTREVTVHLQDTDLEETELPSGRNDSVLKQLPTDLSVYKINVQNLKKVIKGKRVERGYKGEYENYDKEKAYIAAQGPKKNTVRDFWHMIWQENVGKIVMVTQLKEGNREKCVQYWPDAVNDPMVLHNYQLTMTKEKENTLFVYRLITISNNKDTSQTERSIHHFHFTQWPDHGVPDSIQLVHFYRKVKLEDCDQLGPMVVHCSAGVGRTGTFIAIDALYEHGKKVNYVNVMEYVQMMRKDRMNMIQTPGYREESRFFVTQCPMKDTVVDFYTMIYDHNSRIIVLLDQVNPNAKLWLGRPETLVIDDFKIQQEEDHTMDKLKIALKYKKQQDKGLINVFTTSDWQGVALPSTKLMVDFLKSVISCWKSLRCPITVVCRNEQQHYDDIPIENENTYMTHPTSNDNDRTNTSFVNYNLTPYGTATQSSHYKGTFGRPENAIHPPISNKWSGNICTHIIVDRSSTPADWWMFQFSFGSAYITNITIYYREGLARRMDGFKLCVTNTSITPPDNDACYEDPAPGLPNIIQTIPFNQLGKYVIYYDDKGSTEQNGRKDSPVVELCYVAINGCQQSFWGSNCSTTCADNCIEGNCFPGNGSCVWGCDPTNCLNNVCNRDTAICTDGCKKGRTGNHCNKCKSLYIQ</sequence>
<dbReference type="InterPro" id="IPR002049">
    <property type="entry name" value="LE_dom"/>
</dbReference>
<dbReference type="SMART" id="SM00194">
    <property type="entry name" value="PTPc"/>
    <property type="match status" value="1"/>
</dbReference>
<keyword evidence="2" id="KW-0472">Membrane</keyword>
<dbReference type="Pfam" id="PF00102">
    <property type="entry name" value="Y_phosphatase"/>
    <property type="match status" value="2"/>
</dbReference>
<dbReference type="PRINTS" id="PR00700">
    <property type="entry name" value="PRTYPHPHTASE"/>
</dbReference>
<dbReference type="Gene3D" id="2.60.120.260">
    <property type="entry name" value="Galactose-binding domain-like"/>
    <property type="match status" value="1"/>
</dbReference>
<dbReference type="PROSITE" id="PS50055">
    <property type="entry name" value="TYR_PHOSPHATASE_PTP"/>
    <property type="match status" value="2"/>
</dbReference>
<dbReference type="Gene3D" id="3.90.190.10">
    <property type="entry name" value="Protein tyrosine phosphatase superfamily"/>
    <property type="match status" value="2"/>
</dbReference>
<dbReference type="AlphaFoldDB" id="A0A8B6FL37"/>
<dbReference type="Proteomes" id="UP000596742">
    <property type="component" value="Unassembled WGS sequence"/>
</dbReference>
<dbReference type="PANTHER" id="PTHR19134:SF449">
    <property type="entry name" value="TYROSINE-PROTEIN PHOSPHATASE 1"/>
    <property type="match status" value="1"/>
</dbReference>
<dbReference type="InterPro" id="IPR029021">
    <property type="entry name" value="Prot-tyrosine_phosphatase-like"/>
</dbReference>
<dbReference type="PANTHER" id="PTHR19134">
    <property type="entry name" value="RECEPTOR-TYPE TYROSINE-PROTEIN PHOSPHATASE"/>
    <property type="match status" value="1"/>
</dbReference>
<evidence type="ECO:0000313" key="6">
    <source>
        <dbReference type="Proteomes" id="UP000596742"/>
    </source>
</evidence>
<keyword evidence="2" id="KW-1133">Transmembrane helix</keyword>
<evidence type="ECO:0000313" key="5">
    <source>
        <dbReference type="EMBL" id="VDI50985.1"/>
    </source>
</evidence>
<dbReference type="InterPro" id="IPR050348">
    <property type="entry name" value="Protein-Tyr_Phosphatase"/>
</dbReference>
<feature type="domain" description="Tyrosine-protein phosphatase" evidence="3">
    <location>
        <begin position="112"/>
        <end position="328"/>
    </location>
</feature>
<gene>
    <name evidence="5" type="ORF">MGAL_10B079483</name>
</gene>
<evidence type="ECO:0000256" key="1">
    <source>
        <dbReference type="SAM" id="MobiDB-lite"/>
    </source>
</evidence>
<dbReference type="InterPro" id="IPR003595">
    <property type="entry name" value="Tyr_Pase_cat"/>
</dbReference>
<protein>
    <submittedName>
        <fullName evidence="5">Uncharacterized protein</fullName>
    </submittedName>
</protein>
<dbReference type="SUPFAM" id="SSF52799">
    <property type="entry name" value="(Phosphotyrosine protein) phosphatases II"/>
    <property type="match status" value="2"/>
</dbReference>
<dbReference type="PROSITE" id="PS00383">
    <property type="entry name" value="TYR_PHOSPHATASE_1"/>
    <property type="match status" value="1"/>
</dbReference>
<reference evidence="5" key="1">
    <citation type="submission" date="2018-11" db="EMBL/GenBank/DDBJ databases">
        <authorList>
            <person name="Alioto T."/>
            <person name="Alioto T."/>
        </authorList>
    </citation>
    <scope>NUCLEOTIDE SEQUENCE</scope>
</reference>
<dbReference type="PROSITE" id="PS50056">
    <property type="entry name" value="TYR_PHOSPHATASE_2"/>
    <property type="match status" value="1"/>
</dbReference>
<evidence type="ECO:0000259" key="3">
    <source>
        <dbReference type="PROSITE" id="PS50055"/>
    </source>
</evidence>
<dbReference type="CDD" id="cd00055">
    <property type="entry name" value="EGF_Lam"/>
    <property type="match status" value="1"/>
</dbReference>
<feature type="domain" description="Tyrosine-protein phosphatase" evidence="3">
    <location>
        <begin position="330"/>
        <end position="457"/>
    </location>
</feature>
<dbReference type="OrthoDB" id="10253954at2759"/>
<dbReference type="CDD" id="cd00047">
    <property type="entry name" value="PTPc"/>
    <property type="match status" value="1"/>
</dbReference>
<feature type="transmembrane region" description="Helical" evidence="2">
    <location>
        <begin position="16"/>
        <end position="39"/>
    </location>
</feature>
<dbReference type="InterPro" id="IPR000242">
    <property type="entry name" value="PTP_cat"/>
</dbReference>
<feature type="region of interest" description="Disordered" evidence="1">
    <location>
        <begin position="49"/>
        <end position="72"/>
    </location>
</feature>
<evidence type="ECO:0000256" key="2">
    <source>
        <dbReference type="SAM" id="Phobius"/>
    </source>
</evidence>
<comment type="caution">
    <text evidence="5">The sequence shown here is derived from an EMBL/GenBank/DDBJ whole genome shotgun (WGS) entry which is preliminary data.</text>
</comment>
<dbReference type="InterPro" id="IPR000387">
    <property type="entry name" value="Tyr_Pase_dom"/>
</dbReference>
<accession>A0A8B6FL37</accession>
<name>A0A8B6FL37_MYTGA</name>